<evidence type="ECO:0000313" key="2">
    <source>
        <dbReference type="EMBL" id="SPD27019.1"/>
    </source>
</evidence>
<sequence length="150" mass="16064">MAPGSWGAGSVFMCFSGEDSGRTGDAIGEPRVERHSRSHHLSNAPGLAGQLAASRKDSVREGGYQLVASQEDSARKRGNVGGKVPAFSAHPYFVGPVFMCVVDVAPDIGFRRSWYRRKACATYFSKGSFSDWDSGLTGEALDDPEVARCS</sequence>
<gene>
    <name evidence="2" type="ORF">FSB_LOCUS54901</name>
</gene>
<dbReference type="EMBL" id="OIVN01006175">
    <property type="protein sequence ID" value="SPD27019.1"/>
    <property type="molecule type" value="Genomic_DNA"/>
</dbReference>
<proteinExistence type="predicted"/>
<feature type="region of interest" description="Disordered" evidence="1">
    <location>
        <begin position="22"/>
        <end position="48"/>
    </location>
</feature>
<dbReference type="AlphaFoldDB" id="A0A2N9ISA7"/>
<protein>
    <submittedName>
        <fullName evidence="2">Uncharacterized protein</fullName>
    </submittedName>
</protein>
<reference evidence="2" key="1">
    <citation type="submission" date="2018-02" db="EMBL/GenBank/DDBJ databases">
        <authorList>
            <person name="Cohen D.B."/>
            <person name="Kent A.D."/>
        </authorList>
    </citation>
    <scope>NUCLEOTIDE SEQUENCE</scope>
</reference>
<accession>A0A2N9ISA7</accession>
<name>A0A2N9ISA7_FAGSY</name>
<organism evidence="2">
    <name type="scientific">Fagus sylvatica</name>
    <name type="common">Beechnut</name>
    <dbReference type="NCBI Taxonomy" id="28930"/>
    <lineage>
        <taxon>Eukaryota</taxon>
        <taxon>Viridiplantae</taxon>
        <taxon>Streptophyta</taxon>
        <taxon>Embryophyta</taxon>
        <taxon>Tracheophyta</taxon>
        <taxon>Spermatophyta</taxon>
        <taxon>Magnoliopsida</taxon>
        <taxon>eudicotyledons</taxon>
        <taxon>Gunneridae</taxon>
        <taxon>Pentapetalae</taxon>
        <taxon>rosids</taxon>
        <taxon>fabids</taxon>
        <taxon>Fagales</taxon>
        <taxon>Fagaceae</taxon>
        <taxon>Fagus</taxon>
    </lineage>
</organism>
<evidence type="ECO:0000256" key="1">
    <source>
        <dbReference type="SAM" id="MobiDB-lite"/>
    </source>
</evidence>